<dbReference type="RefSeq" id="WP_235705539.1">
    <property type="nucleotide sequence ID" value="NZ_JAKGBZ010000044.1"/>
</dbReference>
<organism evidence="3 4">
    <name type="scientific">Acidiphilium iwatense</name>
    <dbReference type="NCBI Taxonomy" id="768198"/>
    <lineage>
        <taxon>Bacteria</taxon>
        <taxon>Pseudomonadati</taxon>
        <taxon>Pseudomonadota</taxon>
        <taxon>Alphaproteobacteria</taxon>
        <taxon>Acetobacterales</taxon>
        <taxon>Acidocellaceae</taxon>
        <taxon>Acidiphilium</taxon>
    </lineage>
</organism>
<keyword evidence="2" id="KW-1133">Transmembrane helix</keyword>
<keyword evidence="4" id="KW-1185">Reference proteome</keyword>
<keyword evidence="2" id="KW-0472">Membrane</keyword>
<feature type="region of interest" description="Disordered" evidence="1">
    <location>
        <begin position="91"/>
        <end position="139"/>
    </location>
</feature>
<proteinExistence type="predicted"/>
<accession>A0ABS9DZS2</accession>
<evidence type="ECO:0000313" key="4">
    <source>
        <dbReference type="Proteomes" id="UP001521209"/>
    </source>
</evidence>
<evidence type="ECO:0008006" key="5">
    <source>
        <dbReference type="Google" id="ProtNLM"/>
    </source>
</evidence>
<gene>
    <name evidence="3" type="ORF">L2A60_16395</name>
</gene>
<feature type="transmembrane region" description="Helical" evidence="2">
    <location>
        <begin position="33"/>
        <end position="55"/>
    </location>
</feature>
<protein>
    <recommendedName>
        <fullName evidence="5">DUF4231 domain-containing protein</fullName>
    </recommendedName>
</protein>
<evidence type="ECO:0000256" key="2">
    <source>
        <dbReference type="SAM" id="Phobius"/>
    </source>
</evidence>
<evidence type="ECO:0000313" key="3">
    <source>
        <dbReference type="EMBL" id="MCF3948255.1"/>
    </source>
</evidence>
<keyword evidence="2" id="KW-0812">Transmembrane</keyword>
<comment type="caution">
    <text evidence="3">The sequence shown here is derived from an EMBL/GenBank/DDBJ whole genome shotgun (WGS) entry which is preliminary data.</text>
</comment>
<evidence type="ECO:0000256" key="1">
    <source>
        <dbReference type="SAM" id="MobiDB-lite"/>
    </source>
</evidence>
<reference evidence="3 4" key="1">
    <citation type="submission" date="2022-01" db="EMBL/GenBank/DDBJ databases">
        <authorList>
            <person name="Won M."/>
            <person name="Kim S.-J."/>
            <person name="Kwon S.-W."/>
        </authorList>
    </citation>
    <scope>NUCLEOTIDE SEQUENCE [LARGE SCALE GENOMIC DNA]</scope>
    <source>
        <strain evidence="3 4">KCTC 23505</strain>
    </source>
</reference>
<name>A0ABS9DZS2_9PROT</name>
<sequence length="139" mass="15172">MVVRLADAAEKAADWHDRRLARQRDKFLRRGRFITIMLVIALANLGLTIFTALSAPSDGNAHVVIGFAALLALTVALLKFWHMGEVTKAKKGGRYDSRTRQPGSTCRESGRAAPALPARSGASLARQSRNGRTLHQPAR</sequence>
<dbReference type="Proteomes" id="UP001521209">
    <property type="component" value="Unassembled WGS sequence"/>
</dbReference>
<dbReference type="EMBL" id="JAKGBZ010000044">
    <property type="protein sequence ID" value="MCF3948255.1"/>
    <property type="molecule type" value="Genomic_DNA"/>
</dbReference>
<feature type="transmembrane region" description="Helical" evidence="2">
    <location>
        <begin position="61"/>
        <end position="81"/>
    </location>
</feature>